<dbReference type="SUPFAM" id="SSF48726">
    <property type="entry name" value="Immunoglobulin"/>
    <property type="match status" value="2"/>
</dbReference>
<dbReference type="Gene3D" id="2.60.120.920">
    <property type="match status" value="1"/>
</dbReference>
<evidence type="ECO:0000256" key="4">
    <source>
        <dbReference type="ARBA" id="ARBA00022729"/>
    </source>
</evidence>
<keyword evidence="15" id="KW-1185">Reference proteome</keyword>
<evidence type="ECO:0000256" key="11">
    <source>
        <dbReference type="SAM" id="Phobius"/>
    </source>
</evidence>
<feature type="domain" description="Ig-like" evidence="13">
    <location>
        <begin position="51"/>
        <end position="165"/>
    </location>
</feature>
<evidence type="ECO:0000256" key="5">
    <source>
        <dbReference type="ARBA" id="ARBA00022989"/>
    </source>
</evidence>
<evidence type="ECO:0000256" key="9">
    <source>
        <dbReference type="ARBA" id="ARBA00023319"/>
    </source>
</evidence>
<dbReference type="InterPro" id="IPR013320">
    <property type="entry name" value="ConA-like_dom_sf"/>
</dbReference>
<evidence type="ECO:0000313" key="15">
    <source>
        <dbReference type="Proteomes" id="UP000694419"/>
    </source>
</evidence>
<evidence type="ECO:0000256" key="7">
    <source>
        <dbReference type="ARBA" id="ARBA00023157"/>
    </source>
</evidence>
<dbReference type="InterPro" id="IPR007110">
    <property type="entry name" value="Ig-like_dom"/>
</dbReference>
<dbReference type="InterPro" id="IPR013106">
    <property type="entry name" value="Ig_V-set"/>
</dbReference>
<dbReference type="FunFam" id="2.60.40.10:FF:000208">
    <property type="entry name" value="Butyrophilin subfamily 1 member A1"/>
    <property type="match status" value="1"/>
</dbReference>
<dbReference type="GO" id="GO:0001817">
    <property type="term" value="P:regulation of cytokine production"/>
    <property type="evidence" value="ECO:0007669"/>
    <property type="project" value="TreeGrafter"/>
</dbReference>
<dbReference type="SUPFAM" id="SSF49899">
    <property type="entry name" value="Concanavalin A-like lectins/glucanases"/>
    <property type="match status" value="1"/>
</dbReference>
<comment type="similarity">
    <text evidence="2">Belongs to the immunoglobulin superfamily. BTN/MOG family.</text>
</comment>
<dbReference type="CDD" id="cd12888">
    <property type="entry name" value="SPRY_PRY_TRIM7_like"/>
    <property type="match status" value="1"/>
</dbReference>
<dbReference type="SMART" id="SM00589">
    <property type="entry name" value="PRY"/>
    <property type="match status" value="1"/>
</dbReference>
<dbReference type="InterPro" id="IPR053896">
    <property type="entry name" value="BTN3A2-like_Ig-C"/>
</dbReference>
<dbReference type="PANTHER" id="PTHR24100:SF149">
    <property type="entry name" value="BG-LIKE ANTIGEN 1-RELATED"/>
    <property type="match status" value="1"/>
</dbReference>
<dbReference type="PROSITE" id="PS50188">
    <property type="entry name" value="B302_SPRY"/>
    <property type="match status" value="1"/>
</dbReference>
<dbReference type="InterPro" id="IPR001870">
    <property type="entry name" value="B30.2/SPRY"/>
</dbReference>
<dbReference type="InterPro" id="IPR003877">
    <property type="entry name" value="SPRY_dom"/>
</dbReference>
<feature type="compositionally biased region" description="Low complexity" evidence="10">
    <location>
        <begin position="520"/>
        <end position="532"/>
    </location>
</feature>
<dbReference type="InterPro" id="IPR043136">
    <property type="entry name" value="B30.2/SPRY_sf"/>
</dbReference>
<evidence type="ECO:0000256" key="8">
    <source>
        <dbReference type="ARBA" id="ARBA00023180"/>
    </source>
</evidence>
<dbReference type="Ensembl" id="ENSCPGT00000026792.1">
    <property type="protein sequence ID" value="ENSCPGP00000024529.1"/>
    <property type="gene ID" value="ENSCPGG00000016894.1"/>
</dbReference>
<evidence type="ECO:0000256" key="3">
    <source>
        <dbReference type="ARBA" id="ARBA00022692"/>
    </source>
</evidence>
<dbReference type="InterPro" id="IPR003599">
    <property type="entry name" value="Ig_sub"/>
</dbReference>
<keyword evidence="8" id="KW-0325">Glycoprotein</keyword>
<dbReference type="Pfam" id="PF07686">
    <property type="entry name" value="V-set"/>
    <property type="match status" value="1"/>
</dbReference>
<name>A0A8C3KIV0_9CHAR</name>
<evidence type="ECO:0000256" key="6">
    <source>
        <dbReference type="ARBA" id="ARBA00023136"/>
    </source>
</evidence>
<feature type="domain" description="B30.2/SPRY" evidence="12">
    <location>
        <begin position="319"/>
        <end position="518"/>
    </location>
</feature>
<dbReference type="SMART" id="SM00409">
    <property type="entry name" value="IG"/>
    <property type="match status" value="1"/>
</dbReference>
<dbReference type="InterPro" id="IPR006574">
    <property type="entry name" value="PRY"/>
</dbReference>
<feature type="transmembrane region" description="Helical" evidence="11">
    <location>
        <begin position="271"/>
        <end position="293"/>
    </location>
</feature>
<evidence type="ECO:0000256" key="2">
    <source>
        <dbReference type="ARBA" id="ARBA00007591"/>
    </source>
</evidence>
<reference evidence="14" key="2">
    <citation type="submission" date="2025-09" db="UniProtKB">
        <authorList>
            <consortium name="Ensembl"/>
        </authorList>
    </citation>
    <scope>IDENTIFICATION</scope>
</reference>
<accession>A0A8C3KIV0</accession>
<keyword evidence="4" id="KW-0732">Signal</keyword>
<feature type="domain" description="Ig-like" evidence="13">
    <location>
        <begin position="173"/>
        <end position="261"/>
    </location>
</feature>
<dbReference type="InterPro" id="IPR050504">
    <property type="entry name" value="IgSF_BTN/MOG"/>
</dbReference>
<dbReference type="PROSITE" id="PS50835">
    <property type="entry name" value="IG_LIKE"/>
    <property type="match status" value="2"/>
</dbReference>
<keyword evidence="3 11" id="KW-0812">Transmembrane</keyword>
<keyword evidence="6 11" id="KW-0472">Membrane</keyword>
<dbReference type="InterPro" id="IPR003879">
    <property type="entry name" value="Butyrophylin_SPRY"/>
</dbReference>
<dbReference type="InterPro" id="IPR013783">
    <property type="entry name" value="Ig-like_fold"/>
</dbReference>
<dbReference type="Pfam" id="PF22705">
    <property type="entry name" value="C2-set_3"/>
    <property type="match status" value="1"/>
</dbReference>
<evidence type="ECO:0000259" key="12">
    <source>
        <dbReference type="PROSITE" id="PS50188"/>
    </source>
</evidence>
<proteinExistence type="inferred from homology"/>
<sequence length="563" mass="62104">MAPPYPPPAVGTAHHPPSTPYFGCGSGPLPCDARKLTWVQSPSLCVLFRHPADFIVVGPSRPLLATVGQDIVLPCHLSPRMDARNLEIRWIRHKLSETVHLYRNREDLYGEQMEEYIGRTELARDGLPSGILDLRISELRPSDDGQYVCTVRDAATYGEDTVELKVAALGSVPLLSLEAYEDGGIRVVCRSAGWYPSPQVLWKDAGGQHLPSVSLRHSPDERGLFEIQDVIVVSRKGNGNVSCVVRNSRLEQEQASSLQISAPFFHNARPWMAALGVFLPFSVVSTALSAYLFRRKGEFASPQYLAFILEALWAKEGWGQGHGVWVGGEGAWAEHLANVVTLDPNTAHCQLVLSEDLRSVKRGLKWQNLPDTPERFSSRFCVLGQERFQEGRHCWEVEVKGEVGGDSWWAVGVAKESVKRKRRTLLSPAVGVWAVWHRKGKFEALTSPLTVLSSSLVPRRIWVCLDCTQGLVTFLNADTGVKIFTFPPASFHGEALRPWFWAETEETQLCLRGSTPQTLSPTSIRTTVSSSPRPSPETPCAPLLDPAGDVPPCPDPARGAEGE</sequence>
<dbReference type="CDD" id="cd05713">
    <property type="entry name" value="IgV_MOG_like"/>
    <property type="match status" value="1"/>
</dbReference>
<protein>
    <submittedName>
        <fullName evidence="14">Uncharacterized protein</fullName>
    </submittedName>
</protein>
<keyword evidence="7" id="KW-1015">Disulfide bond</keyword>
<dbReference type="AlphaFoldDB" id="A0A8C3KIV0"/>
<dbReference type="GO" id="GO:0009897">
    <property type="term" value="C:external side of plasma membrane"/>
    <property type="evidence" value="ECO:0007669"/>
    <property type="project" value="TreeGrafter"/>
</dbReference>
<comment type="subcellular location">
    <subcellularLocation>
        <location evidence="1">Membrane</location>
        <topology evidence="1">Single-pass type I membrane protein</topology>
    </subcellularLocation>
</comment>
<dbReference type="CDD" id="cd00096">
    <property type="entry name" value="Ig"/>
    <property type="match status" value="1"/>
</dbReference>
<dbReference type="PANTHER" id="PTHR24100">
    <property type="entry name" value="BUTYROPHILIN"/>
    <property type="match status" value="1"/>
</dbReference>
<dbReference type="Pfam" id="PF00622">
    <property type="entry name" value="SPRY"/>
    <property type="match status" value="1"/>
</dbReference>
<dbReference type="InterPro" id="IPR036179">
    <property type="entry name" value="Ig-like_dom_sf"/>
</dbReference>
<organism evidence="14 15">
    <name type="scientific">Calidris pygmaea</name>
    <name type="common">Spoon-billed sandpiper</name>
    <dbReference type="NCBI Taxonomy" id="425635"/>
    <lineage>
        <taxon>Eukaryota</taxon>
        <taxon>Metazoa</taxon>
        <taxon>Chordata</taxon>
        <taxon>Craniata</taxon>
        <taxon>Vertebrata</taxon>
        <taxon>Euteleostomi</taxon>
        <taxon>Archelosauria</taxon>
        <taxon>Archosauria</taxon>
        <taxon>Dinosauria</taxon>
        <taxon>Saurischia</taxon>
        <taxon>Theropoda</taxon>
        <taxon>Coelurosauria</taxon>
        <taxon>Aves</taxon>
        <taxon>Neognathae</taxon>
        <taxon>Neoaves</taxon>
        <taxon>Charadriiformes</taxon>
        <taxon>Scolopacidae</taxon>
        <taxon>Calidris</taxon>
    </lineage>
</organism>
<dbReference type="Proteomes" id="UP000694419">
    <property type="component" value="Unplaced"/>
</dbReference>
<evidence type="ECO:0000256" key="1">
    <source>
        <dbReference type="ARBA" id="ARBA00004479"/>
    </source>
</evidence>
<keyword evidence="5 11" id="KW-1133">Transmembrane helix</keyword>
<dbReference type="Gene3D" id="2.60.40.10">
    <property type="entry name" value="Immunoglobulins"/>
    <property type="match status" value="2"/>
</dbReference>
<keyword evidence="9" id="KW-0393">Immunoglobulin domain</keyword>
<dbReference type="Pfam" id="PF13765">
    <property type="entry name" value="PRY"/>
    <property type="match status" value="1"/>
</dbReference>
<dbReference type="SMART" id="SM00449">
    <property type="entry name" value="SPRY"/>
    <property type="match status" value="1"/>
</dbReference>
<dbReference type="PRINTS" id="PR01407">
    <property type="entry name" value="BUTYPHLNCDUF"/>
</dbReference>
<dbReference type="SMART" id="SM00406">
    <property type="entry name" value="IGv"/>
    <property type="match status" value="1"/>
</dbReference>
<feature type="region of interest" description="Disordered" evidence="10">
    <location>
        <begin position="513"/>
        <end position="563"/>
    </location>
</feature>
<reference evidence="14" key="1">
    <citation type="submission" date="2025-08" db="UniProtKB">
        <authorList>
            <consortium name="Ensembl"/>
        </authorList>
    </citation>
    <scope>IDENTIFICATION</scope>
</reference>
<dbReference type="FunFam" id="2.60.120.920:FF:000004">
    <property type="entry name" value="Butyrophilin subfamily 1 member A1"/>
    <property type="match status" value="1"/>
</dbReference>
<dbReference type="GO" id="GO:0005102">
    <property type="term" value="F:signaling receptor binding"/>
    <property type="evidence" value="ECO:0007669"/>
    <property type="project" value="TreeGrafter"/>
</dbReference>
<evidence type="ECO:0000313" key="14">
    <source>
        <dbReference type="Ensembl" id="ENSCPGP00000024529.1"/>
    </source>
</evidence>
<dbReference type="FunFam" id="2.60.40.10:FF:000088">
    <property type="entry name" value="Butyrophilin subfamily 1 member A1"/>
    <property type="match status" value="1"/>
</dbReference>
<evidence type="ECO:0000259" key="13">
    <source>
        <dbReference type="PROSITE" id="PS50835"/>
    </source>
</evidence>
<evidence type="ECO:0000256" key="10">
    <source>
        <dbReference type="SAM" id="MobiDB-lite"/>
    </source>
</evidence>
<dbReference type="GO" id="GO:0050852">
    <property type="term" value="P:T cell receptor signaling pathway"/>
    <property type="evidence" value="ECO:0007669"/>
    <property type="project" value="TreeGrafter"/>
</dbReference>